<feature type="domain" description="Cytidyltransferase-like" evidence="3">
    <location>
        <begin position="6"/>
        <end position="98"/>
    </location>
</feature>
<dbReference type="Proteomes" id="UP000282060">
    <property type="component" value="Unassembled WGS sequence"/>
</dbReference>
<organism evidence="4 5">
    <name type="scientific">Shewanella atlantica</name>
    <dbReference type="NCBI Taxonomy" id="271099"/>
    <lineage>
        <taxon>Bacteria</taxon>
        <taxon>Pseudomonadati</taxon>
        <taxon>Pseudomonadota</taxon>
        <taxon>Gammaproteobacteria</taxon>
        <taxon>Alteromonadales</taxon>
        <taxon>Shewanellaceae</taxon>
        <taxon>Shewanella</taxon>
    </lineage>
</organism>
<proteinExistence type="predicted"/>
<dbReference type="NCBIfam" id="TIGR00125">
    <property type="entry name" value="cyt_tran_rel"/>
    <property type="match status" value="1"/>
</dbReference>
<keyword evidence="2" id="KW-0548">Nucleotidyltransferase</keyword>
<dbReference type="InterPro" id="IPR050385">
    <property type="entry name" value="Archaeal_FAD_synthase"/>
</dbReference>
<dbReference type="SUPFAM" id="SSF52374">
    <property type="entry name" value="Nucleotidylyl transferase"/>
    <property type="match status" value="1"/>
</dbReference>
<evidence type="ECO:0000313" key="4">
    <source>
        <dbReference type="EMBL" id="RTR27954.1"/>
    </source>
</evidence>
<accession>A0A3S0RGP6</accession>
<sequence length="139" mass="15978">MSKKVLVVGVFDLFHRGHVEFLKKAASYGDELIILINGDEMTEKYKRRPIYSEQDRATILSAMSCVSLVEVTDSFDVKPIIEKHNIDIIVHGDDWEHESYLKQIRCTEEYLEEHGVSLAYTQYHSTVSTSALLQKIKES</sequence>
<comment type="caution">
    <text evidence="4">The sequence shown here is derived from an EMBL/GenBank/DDBJ whole genome shotgun (WGS) entry which is preliminary data.</text>
</comment>
<dbReference type="RefSeq" id="WP_126507688.1">
    <property type="nucleotide sequence ID" value="NZ_RXNV01000014.1"/>
</dbReference>
<dbReference type="PANTHER" id="PTHR43793">
    <property type="entry name" value="FAD SYNTHASE"/>
    <property type="match status" value="1"/>
</dbReference>
<dbReference type="GO" id="GO:0016779">
    <property type="term" value="F:nucleotidyltransferase activity"/>
    <property type="evidence" value="ECO:0007669"/>
    <property type="project" value="UniProtKB-KW"/>
</dbReference>
<keyword evidence="5" id="KW-1185">Reference proteome</keyword>
<dbReference type="AlphaFoldDB" id="A0A3S0RGP6"/>
<reference evidence="4 5" key="1">
    <citation type="submission" date="2018-12" db="EMBL/GenBank/DDBJ databases">
        <authorList>
            <person name="Yu L."/>
        </authorList>
    </citation>
    <scope>NUCLEOTIDE SEQUENCE [LARGE SCALE GENOMIC DNA]</scope>
    <source>
        <strain evidence="4 5">HAW-EB5</strain>
    </source>
</reference>
<dbReference type="OrthoDB" id="9802794at2"/>
<evidence type="ECO:0000256" key="2">
    <source>
        <dbReference type="ARBA" id="ARBA00022695"/>
    </source>
</evidence>
<name>A0A3S0RGP6_9GAMM</name>
<evidence type="ECO:0000256" key="1">
    <source>
        <dbReference type="ARBA" id="ARBA00022679"/>
    </source>
</evidence>
<dbReference type="InterPro" id="IPR004821">
    <property type="entry name" value="Cyt_trans-like"/>
</dbReference>
<evidence type="ECO:0000313" key="5">
    <source>
        <dbReference type="Proteomes" id="UP000282060"/>
    </source>
</evidence>
<dbReference type="Gene3D" id="3.40.50.620">
    <property type="entry name" value="HUPs"/>
    <property type="match status" value="1"/>
</dbReference>
<dbReference type="Pfam" id="PF01467">
    <property type="entry name" value="CTP_transf_like"/>
    <property type="match status" value="1"/>
</dbReference>
<evidence type="ECO:0000259" key="3">
    <source>
        <dbReference type="Pfam" id="PF01467"/>
    </source>
</evidence>
<dbReference type="PANTHER" id="PTHR43793:SF1">
    <property type="entry name" value="FAD SYNTHASE"/>
    <property type="match status" value="1"/>
</dbReference>
<gene>
    <name evidence="4" type="ORF">EKG39_19530</name>
</gene>
<dbReference type="InterPro" id="IPR014729">
    <property type="entry name" value="Rossmann-like_a/b/a_fold"/>
</dbReference>
<keyword evidence="1 4" id="KW-0808">Transferase</keyword>
<dbReference type="EMBL" id="RXNV01000014">
    <property type="protein sequence ID" value="RTR27954.1"/>
    <property type="molecule type" value="Genomic_DNA"/>
</dbReference>
<protein>
    <submittedName>
        <fullName evidence="4">Cytidyltransferase-like protein</fullName>
    </submittedName>
</protein>